<dbReference type="EMBL" id="ML743575">
    <property type="protein sequence ID" value="KAE8137825.1"/>
    <property type="molecule type" value="Genomic_DNA"/>
</dbReference>
<keyword evidence="1 6" id="KW-0489">Methyltransferase</keyword>
<dbReference type="Proteomes" id="UP000325672">
    <property type="component" value="Unassembled WGS sequence"/>
</dbReference>
<dbReference type="Gene3D" id="1.10.10.10">
    <property type="entry name" value="Winged helix-like DNA-binding domain superfamily/Winged helix DNA-binding domain"/>
    <property type="match status" value="1"/>
</dbReference>
<dbReference type="InterPro" id="IPR001077">
    <property type="entry name" value="COMT_C"/>
</dbReference>
<dbReference type="PROSITE" id="PS51683">
    <property type="entry name" value="SAM_OMT_II"/>
    <property type="match status" value="1"/>
</dbReference>
<dbReference type="Gene3D" id="3.40.50.150">
    <property type="entry name" value="Vaccinia Virus protein VP39"/>
    <property type="match status" value="1"/>
</dbReference>
<evidence type="ECO:0000256" key="4">
    <source>
        <dbReference type="ARBA" id="ARBA00038277"/>
    </source>
</evidence>
<evidence type="ECO:0000256" key="1">
    <source>
        <dbReference type="ARBA" id="ARBA00022603"/>
    </source>
</evidence>
<evidence type="ECO:0000313" key="6">
    <source>
        <dbReference type="EMBL" id="KAE8137825.1"/>
    </source>
</evidence>
<dbReference type="OrthoDB" id="1606438at2759"/>
<dbReference type="GO" id="GO:0032259">
    <property type="term" value="P:methylation"/>
    <property type="evidence" value="ECO:0007669"/>
    <property type="project" value="UniProtKB-KW"/>
</dbReference>
<dbReference type="GO" id="GO:0044550">
    <property type="term" value="P:secondary metabolite biosynthetic process"/>
    <property type="evidence" value="ECO:0007669"/>
    <property type="project" value="UniProtKB-ARBA"/>
</dbReference>
<dbReference type="SUPFAM" id="SSF53335">
    <property type="entry name" value="S-adenosyl-L-methionine-dependent methyltransferases"/>
    <property type="match status" value="1"/>
</dbReference>
<keyword evidence="3" id="KW-0949">S-adenosyl-L-methionine</keyword>
<proteinExistence type="inferred from homology"/>
<dbReference type="GeneID" id="43641466"/>
<organism evidence="6 7">
    <name type="scientific">Aspergillus pseudotamarii</name>
    <dbReference type="NCBI Taxonomy" id="132259"/>
    <lineage>
        <taxon>Eukaryota</taxon>
        <taxon>Fungi</taxon>
        <taxon>Dikarya</taxon>
        <taxon>Ascomycota</taxon>
        <taxon>Pezizomycotina</taxon>
        <taxon>Eurotiomycetes</taxon>
        <taxon>Eurotiomycetidae</taxon>
        <taxon>Eurotiales</taxon>
        <taxon>Aspergillaceae</taxon>
        <taxon>Aspergillus</taxon>
        <taxon>Aspergillus subgen. Circumdati</taxon>
    </lineage>
</organism>
<evidence type="ECO:0000259" key="5">
    <source>
        <dbReference type="Pfam" id="PF00891"/>
    </source>
</evidence>
<dbReference type="InterPro" id="IPR036390">
    <property type="entry name" value="WH_DNA-bd_sf"/>
</dbReference>
<keyword evidence="2 6" id="KW-0808">Transferase</keyword>
<dbReference type="Pfam" id="PF00891">
    <property type="entry name" value="Methyltransf_2"/>
    <property type="match status" value="1"/>
</dbReference>
<accession>A0A5N6ST57</accession>
<dbReference type="InterPro" id="IPR029063">
    <property type="entry name" value="SAM-dependent_MTases_sf"/>
</dbReference>
<evidence type="ECO:0000256" key="3">
    <source>
        <dbReference type="ARBA" id="ARBA00022691"/>
    </source>
</evidence>
<dbReference type="RefSeq" id="XP_031913888.1">
    <property type="nucleotide sequence ID" value="XM_032057256.1"/>
</dbReference>
<evidence type="ECO:0000313" key="7">
    <source>
        <dbReference type="Proteomes" id="UP000325672"/>
    </source>
</evidence>
<dbReference type="PANTHER" id="PTHR43712">
    <property type="entry name" value="PUTATIVE (AFU_ORTHOLOGUE AFUA_4G14580)-RELATED"/>
    <property type="match status" value="1"/>
</dbReference>
<protein>
    <submittedName>
        <fullName evidence="6">S-adenosyl-L-methionine-dependent methyltransferase</fullName>
    </submittedName>
</protein>
<dbReference type="PANTHER" id="PTHR43712:SF5">
    <property type="entry name" value="O-METHYLTRANSFERASE ASQN-RELATED"/>
    <property type="match status" value="1"/>
</dbReference>
<dbReference type="SUPFAM" id="SSF46785">
    <property type="entry name" value="Winged helix' DNA-binding domain"/>
    <property type="match status" value="1"/>
</dbReference>
<sequence length="420" mass="46716">MGQFSDLVNTISKESERISNHCKTGNLPEPSFDAKFPPNTQIPDESEELTGARRNLFQAATDLAILALGPSEYIRWQAWNQFNDNISLQSILRFRIAESVPPEGITISDLSEATGVDQHLLTRIVRHAMTSHIFYEPEPGKVAHTASSQALSSNQGVRDWLDMTLEEWGPAAVRTVDAFQTYPGSEEQKETGFGLAFNGQTIFEFLAQQPERSKVFGGAMANFSKGESHRVGHFVHGYDWKALGKGTVVDIGGSHGHISAAIAAEAPDLRFVVQDLGGTAAEGCKMLDAALKDRVTFMAHDMNDIQPVLGAKAYIFRSVLLNWPRKYCVKFLKNLVPAMTPGALLIINEGVLPDQERLSAWDNRLLRSLDLCMMGMFNSNERTVEEWKGILSEADSRFKLINVRRPNPASLLWILEIVWE</sequence>
<reference evidence="6 7" key="1">
    <citation type="submission" date="2019-04" db="EMBL/GenBank/DDBJ databases">
        <title>Friends and foes A comparative genomics study of 23 Aspergillus species from section Flavi.</title>
        <authorList>
            <consortium name="DOE Joint Genome Institute"/>
            <person name="Kjaerbolling I."/>
            <person name="Vesth T."/>
            <person name="Frisvad J.C."/>
            <person name="Nybo J.L."/>
            <person name="Theobald S."/>
            <person name="Kildgaard S."/>
            <person name="Isbrandt T."/>
            <person name="Kuo A."/>
            <person name="Sato A."/>
            <person name="Lyhne E.K."/>
            <person name="Kogle M.E."/>
            <person name="Wiebenga A."/>
            <person name="Kun R.S."/>
            <person name="Lubbers R.J."/>
            <person name="Makela M.R."/>
            <person name="Barry K."/>
            <person name="Chovatia M."/>
            <person name="Clum A."/>
            <person name="Daum C."/>
            <person name="Haridas S."/>
            <person name="He G."/>
            <person name="LaButti K."/>
            <person name="Lipzen A."/>
            <person name="Mondo S."/>
            <person name="Riley R."/>
            <person name="Salamov A."/>
            <person name="Simmons B.A."/>
            <person name="Magnuson J.K."/>
            <person name="Henrissat B."/>
            <person name="Mortensen U.H."/>
            <person name="Larsen T.O."/>
            <person name="Devries R.P."/>
            <person name="Grigoriev I.V."/>
            <person name="Machida M."/>
            <person name="Baker S.E."/>
            <person name="Andersen M.R."/>
        </authorList>
    </citation>
    <scope>NUCLEOTIDE SEQUENCE [LARGE SCALE GENOMIC DNA]</scope>
    <source>
        <strain evidence="6 7">CBS 117625</strain>
    </source>
</reference>
<dbReference type="InterPro" id="IPR036388">
    <property type="entry name" value="WH-like_DNA-bd_sf"/>
</dbReference>
<dbReference type="AlphaFoldDB" id="A0A5N6ST57"/>
<keyword evidence="7" id="KW-1185">Reference proteome</keyword>
<comment type="similarity">
    <text evidence="4">Belongs to the class I-like SAM-binding methyltransferase superfamily. Cation-independent O-methyltransferase family.</text>
</comment>
<name>A0A5N6ST57_ASPPS</name>
<gene>
    <name evidence="6" type="ORF">BDV38DRAFT_271130</name>
</gene>
<evidence type="ECO:0000256" key="2">
    <source>
        <dbReference type="ARBA" id="ARBA00022679"/>
    </source>
</evidence>
<dbReference type="GO" id="GO:0008171">
    <property type="term" value="F:O-methyltransferase activity"/>
    <property type="evidence" value="ECO:0007669"/>
    <property type="project" value="InterPro"/>
</dbReference>
<feature type="domain" description="O-methyltransferase C-terminal" evidence="5">
    <location>
        <begin position="193"/>
        <end position="394"/>
    </location>
</feature>
<dbReference type="InterPro" id="IPR016461">
    <property type="entry name" value="COMT-like"/>
</dbReference>